<feature type="compositionally biased region" description="Basic residues" evidence="1">
    <location>
        <begin position="67"/>
        <end position="89"/>
    </location>
</feature>
<dbReference type="EMBL" id="BKCJ011316620">
    <property type="protein sequence ID" value="GFD19703.1"/>
    <property type="molecule type" value="Genomic_DNA"/>
</dbReference>
<proteinExistence type="predicted"/>
<dbReference type="AlphaFoldDB" id="A0A699UCH9"/>
<feature type="non-terminal residue" evidence="2">
    <location>
        <position position="1"/>
    </location>
</feature>
<accession>A0A699UCH9</accession>
<feature type="non-terminal residue" evidence="2">
    <location>
        <position position="132"/>
    </location>
</feature>
<name>A0A699UCH9_TANCI</name>
<evidence type="ECO:0000313" key="2">
    <source>
        <dbReference type="EMBL" id="GFD19703.1"/>
    </source>
</evidence>
<evidence type="ECO:0000256" key="1">
    <source>
        <dbReference type="SAM" id="MobiDB-lite"/>
    </source>
</evidence>
<feature type="compositionally biased region" description="Basic and acidic residues" evidence="1">
    <location>
        <begin position="113"/>
        <end position="132"/>
    </location>
</feature>
<gene>
    <name evidence="2" type="ORF">Tci_891672</name>
</gene>
<reference evidence="2" key="1">
    <citation type="journal article" date="2019" name="Sci. Rep.">
        <title>Draft genome of Tanacetum cinerariifolium, the natural source of mosquito coil.</title>
        <authorList>
            <person name="Yamashiro T."/>
            <person name="Shiraishi A."/>
            <person name="Satake H."/>
            <person name="Nakayama K."/>
        </authorList>
    </citation>
    <scope>NUCLEOTIDE SEQUENCE</scope>
</reference>
<protein>
    <submittedName>
        <fullName evidence="2">Uncharacterized protein</fullName>
    </submittedName>
</protein>
<feature type="region of interest" description="Disordered" evidence="1">
    <location>
        <begin position="67"/>
        <end position="132"/>
    </location>
</feature>
<sequence>QPSLQALPQQDRLVPGATGLRPEEDQDRAGRAPLGSRLQRLPLLRFQRENRDPGEGQGFLLLAKTHRVAGSKARRRYRRRALHPLRRQHAGAVREAGAADDGSLPGRHPQGNRQDRVRGRLRAERQTEPENH</sequence>
<comment type="caution">
    <text evidence="2">The sequence shown here is derived from an EMBL/GenBank/DDBJ whole genome shotgun (WGS) entry which is preliminary data.</text>
</comment>
<organism evidence="2">
    <name type="scientific">Tanacetum cinerariifolium</name>
    <name type="common">Dalmatian daisy</name>
    <name type="synonym">Chrysanthemum cinerariifolium</name>
    <dbReference type="NCBI Taxonomy" id="118510"/>
    <lineage>
        <taxon>Eukaryota</taxon>
        <taxon>Viridiplantae</taxon>
        <taxon>Streptophyta</taxon>
        <taxon>Embryophyta</taxon>
        <taxon>Tracheophyta</taxon>
        <taxon>Spermatophyta</taxon>
        <taxon>Magnoliopsida</taxon>
        <taxon>eudicotyledons</taxon>
        <taxon>Gunneridae</taxon>
        <taxon>Pentapetalae</taxon>
        <taxon>asterids</taxon>
        <taxon>campanulids</taxon>
        <taxon>Asterales</taxon>
        <taxon>Asteraceae</taxon>
        <taxon>Asteroideae</taxon>
        <taxon>Anthemideae</taxon>
        <taxon>Anthemidinae</taxon>
        <taxon>Tanacetum</taxon>
    </lineage>
</organism>
<feature type="region of interest" description="Disordered" evidence="1">
    <location>
        <begin position="1"/>
        <end position="36"/>
    </location>
</feature>
<feature type="compositionally biased region" description="Basic and acidic residues" evidence="1">
    <location>
        <begin position="21"/>
        <end position="30"/>
    </location>
</feature>